<feature type="transmembrane region" description="Helical" evidence="10">
    <location>
        <begin position="110"/>
        <end position="128"/>
    </location>
</feature>
<evidence type="ECO:0000256" key="2">
    <source>
        <dbReference type="ARBA" id="ARBA00022448"/>
    </source>
</evidence>
<evidence type="ECO:0000259" key="11">
    <source>
        <dbReference type="PROSITE" id="PS51094"/>
    </source>
</evidence>
<protein>
    <submittedName>
        <fullName evidence="13">Sodium/hydrogen exchanger</fullName>
    </submittedName>
</protein>
<feature type="transmembrane region" description="Helical" evidence="10">
    <location>
        <begin position="271"/>
        <end position="290"/>
    </location>
</feature>
<keyword evidence="7" id="KW-0406">Ion transport</keyword>
<evidence type="ECO:0000256" key="1">
    <source>
        <dbReference type="ARBA" id="ARBA00004141"/>
    </source>
</evidence>
<dbReference type="Proteomes" id="UP000002221">
    <property type="component" value="Chromosome"/>
</dbReference>
<reference evidence="13 14" key="1">
    <citation type="journal article" date="2009" name="Stand. Genomic Sci.">
        <title>Complete genome sequence of Rhodothermus marinus type strain (R-10).</title>
        <authorList>
            <person name="Nolan M."/>
            <person name="Tindall B.J."/>
            <person name="Pomrenke H."/>
            <person name="Lapidus A."/>
            <person name="Copeland A."/>
            <person name="Glavina Del Rio T."/>
            <person name="Lucas S."/>
            <person name="Chen F."/>
            <person name="Tice H."/>
            <person name="Cheng J.F."/>
            <person name="Saunders E."/>
            <person name="Han C."/>
            <person name="Bruce D."/>
            <person name="Goodwin L."/>
            <person name="Chain P."/>
            <person name="Pitluck S."/>
            <person name="Ovchinikova G."/>
            <person name="Pati A."/>
            <person name="Ivanova N."/>
            <person name="Mavromatis K."/>
            <person name="Chen A."/>
            <person name="Palaniappan K."/>
            <person name="Land M."/>
            <person name="Hauser L."/>
            <person name="Chang Y.J."/>
            <person name="Jeffries C.D."/>
            <person name="Brettin T."/>
            <person name="Goker M."/>
            <person name="Bristow J."/>
            <person name="Eisen J.A."/>
            <person name="Markowitz V."/>
            <person name="Hugenholtz P."/>
            <person name="Kyrpides N.C."/>
            <person name="Klenk H.P."/>
            <person name="Detter J.C."/>
        </authorList>
    </citation>
    <scope>NUCLEOTIDE SEQUENCE [LARGE SCALE GENOMIC DNA]</scope>
    <source>
        <strain evidence="14">ATCC 43812 / DSM 4252 / R-10</strain>
    </source>
</reference>
<dbReference type="GO" id="GO:0006814">
    <property type="term" value="P:sodium ion transport"/>
    <property type="evidence" value="ECO:0007669"/>
    <property type="project" value="UniProtKB-KW"/>
</dbReference>
<sequence length="767" mass="82675">MELSLLNLLLVLVAAWLGGLLATRLGYPSVLGELLAGMLLGPPLLGVLHGSEALAVVGELGVLLMMLYIGMEIDPRELGRASKGGVLAALGGFITPFVACYLIIYYVTGSAYAAMFVGVAAGVTSLATKSRILVDLQLLDTRIAHVMMAGALIADTLSLLIFAGIIGVAQFGSVSVMDLALVGLKALAFFAVAALVGLKLIPRFGVWLQRYAPGRTVSFLLIVVVALLFAEGAELAGLHGILGAFLAGLFLRERTLGRTLSKDLMDLVRDVSLGFLAPIFFVTAGFEVTFDVFQQHPILLAGVIAAATVAKIVGTALFYLPTGYGWREGVVIGAGMNGRGAVEIIIAQIGLSMGIIDATIFSILVFMAIFTTATVPVLLKLGVDWLKRRNELVRSDHERRGVLIIGAGATARALGRVLARSQPVWVVDRNPQLCALAESDGLQVICGDALDEQVLGEAQAAHVRTFIAMTANAEVNALAAQLARTVFYVPEIHVLFSGGDEAEHQSLLAHLHATTLFAGPVSLVAWDYRIEQERIVRSKVPVEQPMPASRFFQALQGPRPALPLALLRGDRYLPVHSGLTLEPGDEVIVLQAMDVPAMPRDRFDHLVAQAPVLDLSRQLSLEEFFRVAAEPLAARLGLEAEALQRRFLEREALSSTVVFPGVAIPHVIVEGHGRFELVVARCREGLRFPDQPERVHAVFVLARSEDERTFHLQALSAIAQILQREDFEQAWLMAPDAEALRRLLLESERRRLPLPAGSEPDEALPEA</sequence>
<dbReference type="OrthoDB" id="9793589at2"/>
<feature type="domain" description="RCK N-terminal" evidence="12">
    <location>
        <begin position="399"/>
        <end position="514"/>
    </location>
</feature>
<evidence type="ECO:0000256" key="7">
    <source>
        <dbReference type="ARBA" id="ARBA00023065"/>
    </source>
</evidence>
<feature type="transmembrane region" description="Helical" evidence="10">
    <location>
        <begin position="297"/>
        <end position="320"/>
    </location>
</feature>
<dbReference type="PROSITE" id="PS51094">
    <property type="entry name" value="PTS_EIIA_TYPE_2"/>
    <property type="match status" value="1"/>
</dbReference>
<evidence type="ECO:0000256" key="8">
    <source>
        <dbReference type="ARBA" id="ARBA00023136"/>
    </source>
</evidence>
<dbReference type="HOGENOM" id="CLU_020740_0_0_10"/>
<dbReference type="eggNOG" id="COG1762">
    <property type="taxonomic scope" value="Bacteria"/>
</dbReference>
<dbReference type="SUPFAM" id="SSF51735">
    <property type="entry name" value="NAD(P)-binding Rossmann-fold domains"/>
    <property type="match status" value="1"/>
</dbReference>
<evidence type="ECO:0000256" key="6">
    <source>
        <dbReference type="ARBA" id="ARBA00023053"/>
    </source>
</evidence>
<dbReference type="InterPro" id="IPR006153">
    <property type="entry name" value="Cation/H_exchanger_TM"/>
</dbReference>
<proteinExistence type="predicted"/>
<keyword evidence="2" id="KW-0813">Transport</keyword>
<dbReference type="InterPro" id="IPR016152">
    <property type="entry name" value="PTrfase/Anion_transptr"/>
</dbReference>
<evidence type="ECO:0000313" key="14">
    <source>
        <dbReference type="Proteomes" id="UP000002221"/>
    </source>
</evidence>
<evidence type="ECO:0000256" key="3">
    <source>
        <dbReference type="ARBA" id="ARBA00022449"/>
    </source>
</evidence>
<feature type="transmembrane region" description="Helical" evidence="10">
    <location>
        <begin position="179"/>
        <end position="198"/>
    </location>
</feature>
<comment type="subcellular location">
    <subcellularLocation>
        <location evidence="1">Membrane</location>
        <topology evidence="1">Multi-pass membrane protein</topology>
    </subcellularLocation>
</comment>
<keyword evidence="14" id="KW-1185">Reference proteome</keyword>
<keyword evidence="3" id="KW-0050">Antiport</keyword>
<keyword evidence="6" id="KW-0915">Sodium</keyword>
<dbReference type="PANTHER" id="PTHR43562:SF3">
    <property type="entry name" value="SODIUM ION_PROTON EXCHANGER (EUROFUNG)"/>
    <property type="match status" value="1"/>
</dbReference>
<dbReference type="eggNOG" id="COG0475">
    <property type="taxonomic scope" value="Bacteria"/>
</dbReference>
<dbReference type="PROSITE" id="PS51201">
    <property type="entry name" value="RCK_N"/>
    <property type="match status" value="1"/>
</dbReference>
<name>D0MGH6_RHOM4</name>
<evidence type="ECO:0000256" key="5">
    <source>
        <dbReference type="ARBA" id="ARBA00022989"/>
    </source>
</evidence>
<organism evidence="13 14">
    <name type="scientific">Rhodothermus marinus (strain ATCC 43812 / DSM 4252 / R-10)</name>
    <name type="common">Rhodothermus obamensis</name>
    <dbReference type="NCBI Taxonomy" id="518766"/>
    <lineage>
        <taxon>Bacteria</taxon>
        <taxon>Pseudomonadati</taxon>
        <taxon>Rhodothermota</taxon>
        <taxon>Rhodothermia</taxon>
        <taxon>Rhodothermales</taxon>
        <taxon>Rhodothermaceae</taxon>
        <taxon>Rhodothermus</taxon>
    </lineage>
</organism>
<keyword evidence="5 10" id="KW-1133">Transmembrane helix</keyword>
<evidence type="ECO:0000256" key="9">
    <source>
        <dbReference type="ARBA" id="ARBA00023201"/>
    </source>
</evidence>
<evidence type="ECO:0000256" key="10">
    <source>
        <dbReference type="SAM" id="Phobius"/>
    </source>
</evidence>
<dbReference type="InterPro" id="IPR038770">
    <property type="entry name" value="Na+/solute_symporter_sf"/>
</dbReference>
<dbReference type="Gene3D" id="3.40.50.720">
    <property type="entry name" value="NAD(P)-binding Rossmann-like Domain"/>
    <property type="match status" value="1"/>
</dbReference>
<keyword evidence="9" id="KW-0739">Sodium transport</keyword>
<feature type="transmembrane region" description="Helical" evidence="10">
    <location>
        <begin position="46"/>
        <end position="69"/>
    </location>
</feature>
<feature type="transmembrane region" description="Helical" evidence="10">
    <location>
        <begin position="360"/>
        <end position="379"/>
    </location>
</feature>
<accession>D0MGH6</accession>
<dbReference type="Gene3D" id="3.40.930.10">
    <property type="entry name" value="Mannitol-specific EII, Chain A"/>
    <property type="match status" value="1"/>
</dbReference>
<dbReference type="KEGG" id="rmr:Rmar_2667"/>
<dbReference type="GO" id="GO:0016020">
    <property type="term" value="C:membrane"/>
    <property type="evidence" value="ECO:0007669"/>
    <property type="project" value="UniProtKB-SubCell"/>
</dbReference>
<feature type="transmembrane region" description="Helical" evidence="10">
    <location>
        <begin position="149"/>
        <end position="173"/>
    </location>
</feature>
<gene>
    <name evidence="13" type="ordered locus">Rmar_2667</name>
</gene>
<dbReference type="eggNOG" id="COG0569">
    <property type="taxonomic scope" value="Bacteria"/>
</dbReference>
<dbReference type="GO" id="GO:0006813">
    <property type="term" value="P:potassium ion transport"/>
    <property type="evidence" value="ECO:0007669"/>
    <property type="project" value="InterPro"/>
</dbReference>
<dbReference type="Pfam" id="PF02254">
    <property type="entry name" value="TrkA_N"/>
    <property type="match status" value="1"/>
</dbReference>
<dbReference type="GO" id="GO:0015297">
    <property type="term" value="F:antiporter activity"/>
    <property type="evidence" value="ECO:0007669"/>
    <property type="project" value="UniProtKB-KW"/>
</dbReference>
<dbReference type="InterPro" id="IPR036291">
    <property type="entry name" value="NAD(P)-bd_dom_sf"/>
</dbReference>
<feature type="domain" description="PTS EIIA type-2" evidence="11">
    <location>
        <begin position="604"/>
        <end position="747"/>
    </location>
</feature>
<evidence type="ECO:0000256" key="4">
    <source>
        <dbReference type="ARBA" id="ARBA00022692"/>
    </source>
</evidence>
<dbReference type="Pfam" id="PF00999">
    <property type="entry name" value="Na_H_Exchanger"/>
    <property type="match status" value="1"/>
</dbReference>
<dbReference type="PANTHER" id="PTHR43562">
    <property type="entry name" value="NAPA-TYPE SODIUM/HYDROGEN ANTIPORTER"/>
    <property type="match status" value="1"/>
</dbReference>
<evidence type="ECO:0000313" key="13">
    <source>
        <dbReference type="EMBL" id="ACY49539.1"/>
    </source>
</evidence>
<dbReference type="InterPro" id="IPR003148">
    <property type="entry name" value="RCK_N"/>
</dbReference>
<dbReference type="AlphaFoldDB" id="D0MGH6"/>
<dbReference type="GO" id="GO:1902600">
    <property type="term" value="P:proton transmembrane transport"/>
    <property type="evidence" value="ECO:0007669"/>
    <property type="project" value="InterPro"/>
</dbReference>
<keyword evidence="4 10" id="KW-0812">Transmembrane</keyword>
<dbReference type="EMBL" id="CP001807">
    <property type="protein sequence ID" value="ACY49539.1"/>
    <property type="molecule type" value="Genomic_DNA"/>
</dbReference>
<feature type="transmembrane region" description="Helical" evidence="10">
    <location>
        <begin position="219"/>
        <end position="251"/>
    </location>
</feature>
<dbReference type="SUPFAM" id="SSF55804">
    <property type="entry name" value="Phoshotransferase/anion transport protein"/>
    <property type="match status" value="1"/>
</dbReference>
<dbReference type="Pfam" id="PF00359">
    <property type="entry name" value="PTS_EIIA_2"/>
    <property type="match status" value="1"/>
</dbReference>
<dbReference type="STRING" id="518766.Rmar_2667"/>
<evidence type="ECO:0000259" key="12">
    <source>
        <dbReference type="PROSITE" id="PS51201"/>
    </source>
</evidence>
<dbReference type="Gene3D" id="1.20.1530.20">
    <property type="match status" value="1"/>
</dbReference>
<dbReference type="RefSeq" id="WP_012845149.1">
    <property type="nucleotide sequence ID" value="NC_013501.1"/>
</dbReference>
<feature type="transmembrane region" description="Helical" evidence="10">
    <location>
        <begin position="81"/>
        <end position="104"/>
    </location>
</feature>
<keyword evidence="8 10" id="KW-0472">Membrane</keyword>
<dbReference type="InterPro" id="IPR002178">
    <property type="entry name" value="PTS_EIIA_type-2_dom"/>
</dbReference>